<comment type="caution">
    <text evidence="7">Lacks conserved residue(s) required for the propagation of feature annotation.</text>
</comment>
<dbReference type="Pfam" id="PF00771">
    <property type="entry name" value="FHIPEP"/>
    <property type="match status" value="1"/>
</dbReference>
<feature type="transmembrane region" description="Helical" evidence="7">
    <location>
        <begin position="204"/>
        <end position="225"/>
    </location>
</feature>
<dbReference type="Gene3D" id="3.40.30.60">
    <property type="entry name" value="FHIPEP family, domain 1"/>
    <property type="match status" value="1"/>
</dbReference>
<evidence type="ECO:0000256" key="3">
    <source>
        <dbReference type="ARBA" id="ARBA00022475"/>
    </source>
</evidence>
<keyword evidence="7" id="KW-1006">Bacterial flagellum protein export</keyword>
<sequence length="693" mass="77035">MERALNVFEKITQYSDAIVIILILVILGSLVLPVPPFLLDILLTFSITFSMLILMATVYVESPLKFSSFPSILLMATLLRLSLNVASTRRILLHGHEGPDAAGHVIQSFGQFVVGGNYVVGIIVFLVLVIINFIVITKGTERISEVAARFTLDAMPGKQMSIDADLNSGLIDEKEAQRRRQEVQREADFYGAMDGATKFIRGDAIAGIIITFINIIGGIIIGMVQKGMDFQTALQNFTILTIGDGLVSQIPALITSTAAGLTVTRAASEMNLGKEIFTQLTGYPKALFMAAGAIFVMGIIPGMPTLPFLILSSIVAASGYMMNLVLKEKESKEKEEKAKDIVKSLEKEKPEDYIQPPEPLTLEIGYGLIYLVDESQGGELIKRIKNLRKQLTKELGMLIPLVHIKDNLQLKPNEYRILIKGVEVTRYEVYPGKYLAIDTGMIKEKLEGIPTKDPAFGLNALWIDENMKDKGRLSGYTVVDVNTVVITHLSETIKKYSYEILTRQQVKELLDIVAKNYPMVKDIVPEQVSLNILHKVLQNLLKEGVPINDIPTILEALSDNINKTNDPEILTEYVRMALKRVITSMYQKNGEIMAMVLGNTTENYLNDLIKQNNGNIPSVNPVFVQKLITKIGQHLDKFVINSATPIIITSPNVRRFVKQIVENYLPNLVVLSYGEIENNVKLNIITMVDINED</sequence>
<evidence type="ECO:0000256" key="6">
    <source>
        <dbReference type="ARBA" id="ARBA00023136"/>
    </source>
</evidence>
<gene>
    <name evidence="7" type="primary">flhA</name>
</gene>
<feature type="transmembrane region" description="Helical" evidence="7">
    <location>
        <begin position="12"/>
        <end position="31"/>
    </location>
</feature>
<dbReference type="EMBL" id="LC145172">
    <property type="protein sequence ID" value="BAU79829.1"/>
    <property type="molecule type" value="Genomic_DNA"/>
</dbReference>
<dbReference type="InterPro" id="IPR025505">
    <property type="entry name" value="FHIPEP_CS"/>
</dbReference>
<keyword evidence="8" id="KW-0966">Cell projection</keyword>
<dbReference type="GO" id="GO:0005886">
    <property type="term" value="C:plasma membrane"/>
    <property type="evidence" value="ECO:0007669"/>
    <property type="project" value="UniProtKB-SubCell"/>
</dbReference>
<keyword evidence="8" id="KW-0282">Flagellum</keyword>
<dbReference type="InterPro" id="IPR042194">
    <property type="entry name" value="FHIPEP_1"/>
</dbReference>
<dbReference type="AlphaFoldDB" id="A0A146JBX9"/>
<evidence type="ECO:0000256" key="5">
    <source>
        <dbReference type="ARBA" id="ARBA00022989"/>
    </source>
</evidence>
<dbReference type="Gene3D" id="1.10.8.540">
    <property type="entry name" value="FHIPEP family, domain 3"/>
    <property type="match status" value="1"/>
</dbReference>
<feature type="transmembrane region" description="Helical" evidence="7">
    <location>
        <begin position="37"/>
        <end position="60"/>
    </location>
</feature>
<comment type="subcellular location">
    <subcellularLocation>
        <location evidence="1 7">Cell membrane</location>
        <topology evidence="1 7">Multi-pass membrane protein</topology>
    </subcellularLocation>
</comment>
<keyword evidence="4 7" id="KW-0812">Transmembrane</keyword>
<accession>A0A146JBX9</accession>
<dbReference type="PANTHER" id="PTHR30161:SF1">
    <property type="entry name" value="FLAGELLAR BIOSYNTHESIS PROTEIN FLHA-RELATED"/>
    <property type="match status" value="1"/>
</dbReference>
<dbReference type="NCBIfam" id="TIGR01398">
    <property type="entry name" value="FlhA"/>
    <property type="match status" value="1"/>
</dbReference>
<evidence type="ECO:0000256" key="7">
    <source>
        <dbReference type="RuleBase" id="RU364093"/>
    </source>
</evidence>
<evidence type="ECO:0000256" key="1">
    <source>
        <dbReference type="ARBA" id="ARBA00004651"/>
    </source>
</evidence>
<dbReference type="PIRSF" id="PIRSF005419">
    <property type="entry name" value="FlhA"/>
    <property type="match status" value="1"/>
</dbReference>
<reference evidence="8" key="1">
    <citation type="journal article" date="2016" name="Microbes Environ.">
        <title>In Situ Gene Expression Responsible for Sulfide Oxidation and CO2 Fixation of an Uncultured Large Sausage-Shaped Aquificae Bacterium in a Sulfidic Hot Spring.</title>
        <authorList>
            <person name="Tamazawa S."/>
            <person name="Yamamoto K."/>
            <person name="Takasaki K."/>
            <person name="Mitani Y."/>
            <person name="Hanada S."/>
            <person name="Kamagata Y."/>
            <person name="Tamaki H."/>
        </authorList>
    </citation>
    <scope>NUCLEOTIDE SEQUENCE</scope>
</reference>
<name>A0A146JBX9_9AQUI</name>
<feature type="transmembrane region" description="Helical" evidence="7">
    <location>
        <begin position="237"/>
        <end position="261"/>
    </location>
</feature>
<dbReference type="GO" id="GO:0044780">
    <property type="term" value="P:bacterial-type flagellum assembly"/>
    <property type="evidence" value="ECO:0007669"/>
    <property type="project" value="InterPro"/>
</dbReference>
<dbReference type="InterPro" id="IPR042196">
    <property type="entry name" value="FHIPEP_4"/>
</dbReference>
<evidence type="ECO:0000256" key="4">
    <source>
        <dbReference type="ARBA" id="ARBA00022692"/>
    </source>
</evidence>
<evidence type="ECO:0000256" key="2">
    <source>
        <dbReference type="ARBA" id="ARBA00008835"/>
    </source>
</evidence>
<feature type="transmembrane region" description="Helical" evidence="7">
    <location>
        <begin position="112"/>
        <end position="135"/>
    </location>
</feature>
<keyword evidence="7" id="KW-1005">Bacterial flagellum biogenesis</keyword>
<comment type="similarity">
    <text evidence="2 7">Belongs to the FHIPEP (flagella/HR/invasion proteins export pore) family.</text>
</comment>
<dbReference type="Gene3D" id="3.40.50.12790">
    <property type="entry name" value="FHIPEP family, domain 4"/>
    <property type="match status" value="1"/>
</dbReference>
<dbReference type="InterPro" id="IPR006301">
    <property type="entry name" value="FlhA"/>
</dbReference>
<keyword evidence="7" id="KW-0653">Protein transport</keyword>
<dbReference type="PROSITE" id="PS00994">
    <property type="entry name" value="FHIPEP"/>
    <property type="match status" value="1"/>
</dbReference>
<dbReference type="GO" id="GO:0009306">
    <property type="term" value="P:protein secretion"/>
    <property type="evidence" value="ECO:0007669"/>
    <property type="project" value="InterPro"/>
</dbReference>
<dbReference type="PRINTS" id="PR00949">
    <property type="entry name" value="TYPE3IMAPROT"/>
</dbReference>
<comment type="function">
    <text evidence="7">Required for formation of the rod structure of the flagellar apparatus. Together with FliI and FliH, may constitute the export apparatus of flagellin.</text>
</comment>
<dbReference type="InterPro" id="IPR001712">
    <property type="entry name" value="T3SS_FHIPEP"/>
</dbReference>
<keyword evidence="6 7" id="KW-0472">Membrane</keyword>
<keyword evidence="3 7" id="KW-1003">Cell membrane</keyword>
<evidence type="ECO:0000313" key="8">
    <source>
        <dbReference type="EMBL" id="BAU79829.1"/>
    </source>
</evidence>
<keyword evidence="5 7" id="KW-1133">Transmembrane helix</keyword>
<dbReference type="InterPro" id="IPR042193">
    <property type="entry name" value="FHIPEP_3"/>
</dbReference>
<dbReference type="PANTHER" id="PTHR30161">
    <property type="entry name" value="FLAGELLAR EXPORT PROTEIN, MEMBRANE FLHA SUBUNIT-RELATED"/>
    <property type="match status" value="1"/>
</dbReference>
<proteinExistence type="inferred from homology"/>
<keyword evidence="7" id="KW-0813">Transport</keyword>
<keyword evidence="8" id="KW-0969">Cilium</keyword>
<organism evidence="8">
    <name type="scientific">uncultured Aquificaceae bacterium</name>
    <dbReference type="NCBI Taxonomy" id="374108"/>
    <lineage>
        <taxon>Bacteria</taxon>
        <taxon>Pseudomonadati</taxon>
        <taxon>Aquificota</taxon>
        <taxon>Aquificia</taxon>
        <taxon>Aquificales</taxon>
        <taxon>Aquificaceae</taxon>
        <taxon>environmental samples</taxon>
    </lineage>
</organism>
<protein>
    <recommendedName>
        <fullName evidence="7">Flagellar biosynthesis protein FlhA</fullName>
    </recommendedName>
</protein>